<keyword evidence="2" id="KW-0378">Hydrolase</keyword>
<dbReference type="Gene3D" id="3.60.15.10">
    <property type="entry name" value="Ribonuclease Z/Hydroxyacylglutathione hydrolase-like"/>
    <property type="match status" value="1"/>
</dbReference>
<keyword evidence="3" id="KW-1185">Reference proteome</keyword>
<evidence type="ECO:0000313" key="3">
    <source>
        <dbReference type="Proteomes" id="UP000256269"/>
    </source>
</evidence>
<dbReference type="RefSeq" id="WP_116173365.1">
    <property type="nucleotide sequence ID" value="NZ_CP144375.1"/>
</dbReference>
<dbReference type="EMBL" id="QUNO01000002">
    <property type="protein sequence ID" value="REH54281.1"/>
    <property type="molecule type" value="Genomic_DNA"/>
</dbReference>
<dbReference type="CDD" id="cd07721">
    <property type="entry name" value="yflN-like_MBL-fold"/>
    <property type="match status" value="1"/>
</dbReference>
<dbReference type="SUPFAM" id="SSF56281">
    <property type="entry name" value="Metallo-hydrolase/oxidoreductase"/>
    <property type="match status" value="1"/>
</dbReference>
<dbReference type="GO" id="GO:0016787">
    <property type="term" value="F:hydrolase activity"/>
    <property type="evidence" value="ECO:0007669"/>
    <property type="project" value="UniProtKB-KW"/>
</dbReference>
<dbReference type="Pfam" id="PF00753">
    <property type="entry name" value="Lactamase_B"/>
    <property type="match status" value="1"/>
</dbReference>
<organism evidence="2 3">
    <name type="scientific">Kutzneria buriramensis</name>
    <dbReference type="NCBI Taxonomy" id="1045776"/>
    <lineage>
        <taxon>Bacteria</taxon>
        <taxon>Bacillati</taxon>
        <taxon>Actinomycetota</taxon>
        <taxon>Actinomycetes</taxon>
        <taxon>Pseudonocardiales</taxon>
        <taxon>Pseudonocardiaceae</taxon>
        <taxon>Kutzneria</taxon>
    </lineage>
</organism>
<dbReference type="PANTHER" id="PTHR42951:SF17">
    <property type="entry name" value="METALLO-BETA-LACTAMASE DOMAIN-CONTAINING PROTEIN"/>
    <property type="match status" value="1"/>
</dbReference>
<dbReference type="PANTHER" id="PTHR42951">
    <property type="entry name" value="METALLO-BETA-LACTAMASE DOMAIN-CONTAINING"/>
    <property type="match status" value="1"/>
</dbReference>
<accession>A0A3E0I6P2</accession>
<reference evidence="2 3" key="1">
    <citation type="submission" date="2018-08" db="EMBL/GenBank/DDBJ databases">
        <title>Genomic Encyclopedia of Archaeal and Bacterial Type Strains, Phase II (KMG-II): from individual species to whole genera.</title>
        <authorList>
            <person name="Goeker M."/>
        </authorList>
    </citation>
    <scope>NUCLEOTIDE SEQUENCE [LARGE SCALE GENOMIC DNA]</scope>
    <source>
        <strain evidence="2 3">DSM 45791</strain>
    </source>
</reference>
<dbReference type="Proteomes" id="UP000256269">
    <property type="component" value="Unassembled WGS sequence"/>
</dbReference>
<protein>
    <submittedName>
        <fullName evidence="2">Glyoxylase-like metal-dependent hydrolase (Beta-lactamase superfamily II)</fullName>
    </submittedName>
</protein>
<comment type="caution">
    <text evidence="2">The sequence shown here is derived from an EMBL/GenBank/DDBJ whole genome shotgun (WGS) entry which is preliminary data.</text>
</comment>
<dbReference type="InterPro" id="IPR050855">
    <property type="entry name" value="NDM-1-like"/>
</dbReference>
<evidence type="ECO:0000259" key="1">
    <source>
        <dbReference type="SMART" id="SM00849"/>
    </source>
</evidence>
<feature type="domain" description="Metallo-beta-lactamase" evidence="1">
    <location>
        <begin position="13"/>
        <end position="201"/>
    </location>
</feature>
<dbReference type="InterPro" id="IPR001279">
    <property type="entry name" value="Metallo-B-lactamas"/>
</dbReference>
<dbReference type="OrthoDB" id="2971563at2"/>
<gene>
    <name evidence="2" type="ORF">BCF44_102513</name>
</gene>
<evidence type="ECO:0000313" key="2">
    <source>
        <dbReference type="EMBL" id="REH54281.1"/>
    </source>
</evidence>
<proteinExistence type="predicted"/>
<name>A0A3E0I6P2_9PSEU</name>
<sequence length="217" mass="23253">MIDGITRLPTTKRDNAFLVEEEDGYTLVDVGWAGAPKAIEAFLAERNRSLRDIRRIVITHAHPDHVKGLHELRVRTGATVLIHSADAPWLQNGRVPAEGRSGGLGRFIDRLPLAHWTPVTANGHVADGDMIGNLRVLHTPGHTPGHIALLHEPSRALLVGDLIFNRGTLGLGPPALAADPGRRPDSIAKLPKDVSAIGLAHGDPLVGRQVELIATIG</sequence>
<dbReference type="InterPro" id="IPR036866">
    <property type="entry name" value="RibonucZ/Hydroxyglut_hydro"/>
</dbReference>
<dbReference type="AlphaFoldDB" id="A0A3E0I6P2"/>
<dbReference type="SMART" id="SM00849">
    <property type="entry name" value="Lactamase_B"/>
    <property type="match status" value="1"/>
</dbReference>